<gene>
    <name evidence="1" type="ORF">ACFPPB_16630</name>
</gene>
<keyword evidence="2" id="KW-1185">Reference proteome</keyword>
<reference evidence="2" key="1">
    <citation type="journal article" date="2019" name="Int. J. Syst. Evol. Microbiol.">
        <title>The Global Catalogue of Microorganisms (GCM) 10K type strain sequencing project: providing services to taxonomists for standard genome sequencing and annotation.</title>
        <authorList>
            <consortium name="The Broad Institute Genomics Platform"/>
            <consortium name="The Broad Institute Genome Sequencing Center for Infectious Disease"/>
            <person name="Wu L."/>
            <person name="Ma J."/>
        </authorList>
    </citation>
    <scope>NUCLEOTIDE SEQUENCE [LARGE SCALE GENOMIC DNA]</scope>
    <source>
        <strain evidence="2">CGMCC 1.13587</strain>
    </source>
</reference>
<comment type="caution">
    <text evidence="1">The sequence shown here is derived from an EMBL/GenBank/DDBJ whole genome shotgun (WGS) entry which is preliminary data.</text>
</comment>
<evidence type="ECO:0000313" key="2">
    <source>
        <dbReference type="Proteomes" id="UP001596111"/>
    </source>
</evidence>
<accession>A0ABW0T1P4</accession>
<evidence type="ECO:0000313" key="1">
    <source>
        <dbReference type="EMBL" id="MFC5582748.1"/>
    </source>
</evidence>
<proteinExistence type="predicted"/>
<dbReference type="RefSeq" id="WP_377329128.1">
    <property type="nucleotide sequence ID" value="NZ_JBHSNG010000023.1"/>
</dbReference>
<dbReference type="Proteomes" id="UP001596111">
    <property type="component" value="Unassembled WGS sequence"/>
</dbReference>
<name>A0ABW0T1P4_9GAMM</name>
<protein>
    <submittedName>
        <fullName evidence="1">Uncharacterized protein</fullName>
    </submittedName>
</protein>
<organism evidence="1 2">
    <name type="scientific">Rhodanobacter terrae</name>
    <dbReference type="NCBI Taxonomy" id="418647"/>
    <lineage>
        <taxon>Bacteria</taxon>
        <taxon>Pseudomonadati</taxon>
        <taxon>Pseudomonadota</taxon>
        <taxon>Gammaproteobacteria</taxon>
        <taxon>Lysobacterales</taxon>
        <taxon>Rhodanobacteraceae</taxon>
        <taxon>Rhodanobacter</taxon>
    </lineage>
</organism>
<sequence>MGLLPLSSFAPYAPYALLTPPPVQRWLDALYSAQAWAPMLANPMGLPHPPYPRPFDAAPEHAASASRSADAAAFPPDPMTMLAHASTVMSETLNVAAQQELMLFHRWLALQQALIFGVASTGETAGPQASPARARTATKHK</sequence>
<dbReference type="EMBL" id="JBHSNG010000023">
    <property type="protein sequence ID" value="MFC5582748.1"/>
    <property type="molecule type" value="Genomic_DNA"/>
</dbReference>